<dbReference type="SUPFAM" id="SSF52540">
    <property type="entry name" value="P-loop containing nucleoside triphosphate hydrolases"/>
    <property type="match status" value="1"/>
</dbReference>
<accession>A0ABV0ETG2</accession>
<comment type="caution">
    <text evidence="5">The sequence shown here is derived from an EMBL/GenBank/DDBJ whole genome shotgun (WGS) entry which is preliminary data.</text>
</comment>
<keyword evidence="2" id="KW-0547">Nucleotide-binding</keyword>
<dbReference type="InterPro" id="IPR017871">
    <property type="entry name" value="ABC_transporter-like_CS"/>
</dbReference>
<evidence type="ECO:0000313" key="6">
    <source>
        <dbReference type="Proteomes" id="UP000664357"/>
    </source>
</evidence>
<organism evidence="5 6">
    <name type="scientific">Candidatus Enterococcus ferrettii</name>
    <dbReference type="NCBI Taxonomy" id="2815324"/>
    <lineage>
        <taxon>Bacteria</taxon>
        <taxon>Bacillati</taxon>
        <taxon>Bacillota</taxon>
        <taxon>Bacilli</taxon>
        <taxon>Lactobacillales</taxon>
        <taxon>Enterococcaceae</taxon>
        <taxon>Enterococcus</taxon>
    </lineage>
</organism>
<dbReference type="InterPro" id="IPR008995">
    <property type="entry name" value="Mo/tungstate-bd_C_term_dom"/>
</dbReference>
<evidence type="ECO:0000256" key="3">
    <source>
        <dbReference type="ARBA" id="ARBA00022840"/>
    </source>
</evidence>
<dbReference type="PANTHER" id="PTHR43875:SF1">
    <property type="entry name" value="OSMOPROTECTIVE COMPOUNDS UPTAKE ATP-BINDING PROTEIN GGTA"/>
    <property type="match status" value="1"/>
</dbReference>
<dbReference type="EMBL" id="JAFREL020000002">
    <property type="protein sequence ID" value="MEO1770953.1"/>
    <property type="molecule type" value="Genomic_DNA"/>
</dbReference>
<dbReference type="SMART" id="SM00382">
    <property type="entry name" value="AAA"/>
    <property type="match status" value="1"/>
</dbReference>
<dbReference type="Pfam" id="PF17912">
    <property type="entry name" value="OB_MalK"/>
    <property type="match status" value="1"/>
</dbReference>
<dbReference type="InterPro" id="IPR003439">
    <property type="entry name" value="ABC_transporter-like_ATP-bd"/>
</dbReference>
<evidence type="ECO:0000313" key="5">
    <source>
        <dbReference type="EMBL" id="MEO1770953.1"/>
    </source>
</evidence>
<dbReference type="PROSITE" id="PS50893">
    <property type="entry name" value="ABC_TRANSPORTER_2"/>
    <property type="match status" value="1"/>
</dbReference>
<evidence type="ECO:0000256" key="1">
    <source>
        <dbReference type="ARBA" id="ARBA00022448"/>
    </source>
</evidence>
<gene>
    <name evidence="5" type="ORF">JZO67_002926</name>
</gene>
<feature type="domain" description="ABC transporter" evidence="4">
    <location>
        <begin position="4"/>
        <end position="236"/>
    </location>
</feature>
<dbReference type="PANTHER" id="PTHR43875">
    <property type="entry name" value="MALTODEXTRIN IMPORT ATP-BINDING PROTEIN MSMX"/>
    <property type="match status" value="1"/>
</dbReference>
<keyword evidence="3 5" id="KW-0067">ATP-binding</keyword>
<dbReference type="InterPro" id="IPR040582">
    <property type="entry name" value="OB_MalK-like"/>
</dbReference>
<dbReference type="RefSeq" id="WP_207704971.1">
    <property type="nucleotide sequence ID" value="NZ_JAFREL020000002.1"/>
</dbReference>
<dbReference type="InterPro" id="IPR015855">
    <property type="entry name" value="ABC_transpr_MalK-like"/>
</dbReference>
<dbReference type="GO" id="GO:0005524">
    <property type="term" value="F:ATP binding"/>
    <property type="evidence" value="ECO:0007669"/>
    <property type="project" value="UniProtKB-KW"/>
</dbReference>
<dbReference type="InterPro" id="IPR012340">
    <property type="entry name" value="NA-bd_OB-fold"/>
</dbReference>
<dbReference type="Gene3D" id="3.40.50.300">
    <property type="entry name" value="P-loop containing nucleotide triphosphate hydrolases"/>
    <property type="match status" value="1"/>
</dbReference>
<dbReference type="NCBIfam" id="NF008653">
    <property type="entry name" value="PRK11650.1"/>
    <property type="match status" value="1"/>
</dbReference>
<dbReference type="PROSITE" id="PS00211">
    <property type="entry name" value="ABC_TRANSPORTER_1"/>
    <property type="match status" value="1"/>
</dbReference>
<dbReference type="InterPro" id="IPR003593">
    <property type="entry name" value="AAA+_ATPase"/>
</dbReference>
<dbReference type="Proteomes" id="UP000664357">
    <property type="component" value="Unassembled WGS sequence"/>
</dbReference>
<dbReference type="Gene3D" id="2.40.50.100">
    <property type="match status" value="1"/>
</dbReference>
<name>A0ABV0ETG2_9ENTE</name>
<dbReference type="CDD" id="cd03301">
    <property type="entry name" value="ABC_MalK_N"/>
    <property type="match status" value="1"/>
</dbReference>
<dbReference type="Gene3D" id="2.40.50.140">
    <property type="entry name" value="Nucleic acid-binding proteins"/>
    <property type="match status" value="1"/>
</dbReference>
<dbReference type="InterPro" id="IPR027417">
    <property type="entry name" value="P-loop_NTPase"/>
</dbReference>
<evidence type="ECO:0000256" key="2">
    <source>
        <dbReference type="ARBA" id="ARBA00022741"/>
    </source>
</evidence>
<reference evidence="5 6" key="1">
    <citation type="submission" date="2024-02" db="EMBL/GenBank/DDBJ databases">
        <title>The Genome Sequence of Enterococcus sp. DIV0159.</title>
        <authorList>
            <person name="Earl A."/>
            <person name="Manson A."/>
            <person name="Gilmore M."/>
            <person name="Sanders J."/>
            <person name="Shea T."/>
            <person name="Howe W."/>
            <person name="Livny J."/>
            <person name="Cuomo C."/>
            <person name="Neafsey D."/>
            <person name="Birren B."/>
        </authorList>
    </citation>
    <scope>NUCLEOTIDE SEQUENCE [LARGE SCALE GENOMIC DNA]</scope>
    <source>
        <strain evidence="5 6">665A</strain>
    </source>
</reference>
<protein>
    <submittedName>
        <fullName evidence="5">ABC transporter ATP-binding protein</fullName>
    </submittedName>
</protein>
<proteinExistence type="predicted"/>
<sequence>MVDIALRGVHKKYGNNDKYSVTDFNLEIKDQEFIVFVGPSGCGKSTTLRMIAGLEDISEGELLIGDVLMNDVAPKDRDIAMVFQNYALYPHMTVFDNMAFGLKLRKYQKEDIQKRVENAASILGLTEYLDRKPAAMSGGQRQRVALGRAIVRDAKVFLMDEPLSNLDAKLRVAMRAEIAKLHQRLETTTIYVTHDQTEAMTMADRIVIMKDGFIQQIGSPKEVYNSPRNVFVAGFIGSPAMNFFHVTLNKGVIRDGQGLELKVPEGKNKVLLQKGYEGKEVILGIRPEDIHNEQIVLESSPETTIKAQIEVSELLGAEIMLYSKSGNTEFVSKVDAREVYQPGQKIQLAFNLNKSHFFDTETEEVISML</sequence>
<keyword evidence="6" id="KW-1185">Reference proteome</keyword>
<evidence type="ECO:0000259" key="4">
    <source>
        <dbReference type="PROSITE" id="PS50893"/>
    </source>
</evidence>
<dbReference type="Pfam" id="PF00005">
    <property type="entry name" value="ABC_tran"/>
    <property type="match status" value="1"/>
</dbReference>
<dbReference type="InterPro" id="IPR047641">
    <property type="entry name" value="ABC_transpr_MalK/UgpC-like"/>
</dbReference>
<keyword evidence="1" id="KW-0813">Transport</keyword>
<dbReference type="SUPFAM" id="SSF50331">
    <property type="entry name" value="MOP-like"/>
    <property type="match status" value="1"/>
</dbReference>